<name>G9WQ23_9FIRM</name>
<keyword evidence="1" id="KW-1133">Transmembrane helix</keyword>
<reference evidence="2" key="2">
    <citation type="submission" date="2013-03" db="EMBL/GenBank/DDBJ databases">
        <title>The Genome Sequence of Oribacterium sp. ACB1.</title>
        <authorList>
            <consortium name="The Broad Institute Genomics Platform"/>
            <consortium name="The Broad Institute Genome Sequencing Center for Infectious Disease"/>
            <person name="Earl A."/>
            <person name="Ward D."/>
            <person name="Feldgarden M."/>
            <person name="Gevers D."/>
            <person name="Sizova M."/>
            <person name="Hazen A."/>
            <person name="Epstein S."/>
            <person name="Walker B."/>
            <person name="Young S."/>
            <person name="Zeng Q."/>
            <person name="Gargeya S."/>
            <person name="Fitzgerald M."/>
            <person name="Haas B."/>
            <person name="Abouelleil A."/>
            <person name="Allen A.W."/>
            <person name="Alvarado L."/>
            <person name="Arachchi H.M."/>
            <person name="Berlin A.M."/>
            <person name="Chapman S.B."/>
            <person name="Gainer-Dewar J."/>
            <person name="Goldberg J."/>
            <person name="Griggs A."/>
            <person name="Gujja S."/>
            <person name="Hansen M."/>
            <person name="Howarth C."/>
            <person name="Imamovic A."/>
            <person name="Ireland A."/>
            <person name="Larimer J."/>
            <person name="McCowan C."/>
            <person name="Murphy C."/>
            <person name="Pearson M."/>
            <person name="Poon T.W."/>
            <person name="Priest M."/>
            <person name="Roberts A."/>
            <person name="Saif S."/>
            <person name="Shea T."/>
            <person name="Sisk P."/>
            <person name="Sykes S."/>
            <person name="Wortman J."/>
            <person name="Nusbaum C."/>
            <person name="Birren B."/>
        </authorList>
    </citation>
    <scope>NUCLEOTIDE SEQUENCE [LARGE SCALE GENOMIC DNA]</scope>
    <source>
        <strain evidence="2">ACB1</strain>
    </source>
</reference>
<dbReference type="InterPro" id="IPR010178">
    <property type="entry name" value="Lit"/>
</dbReference>
<evidence type="ECO:0000256" key="1">
    <source>
        <dbReference type="SAM" id="Phobius"/>
    </source>
</evidence>
<feature type="transmembrane region" description="Helical" evidence="1">
    <location>
        <begin position="146"/>
        <end position="166"/>
    </location>
</feature>
<dbReference type="NCBIfam" id="TIGR01906">
    <property type="entry name" value="integ_TIGR01906"/>
    <property type="match status" value="1"/>
</dbReference>
<keyword evidence="3" id="KW-1185">Reference proteome</keyword>
<dbReference type="Proteomes" id="UP000018461">
    <property type="component" value="Unassembled WGS sequence"/>
</dbReference>
<evidence type="ECO:0000313" key="3">
    <source>
        <dbReference type="Proteomes" id="UP000018461"/>
    </source>
</evidence>
<protein>
    <submittedName>
        <fullName evidence="2">Integral membrane protein</fullName>
    </submittedName>
</protein>
<keyword evidence="1" id="KW-0472">Membrane</keyword>
<organism evidence="2 3">
    <name type="scientific">Oribacterium parvum ACB1</name>
    <dbReference type="NCBI Taxonomy" id="796943"/>
    <lineage>
        <taxon>Bacteria</taxon>
        <taxon>Bacillati</taxon>
        <taxon>Bacillota</taxon>
        <taxon>Clostridia</taxon>
        <taxon>Lachnospirales</taxon>
        <taxon>Lachnospiraceae</taxon>
        <taxon>Oribacterium</taxon>
    </lineage>
</organism>
<sequence length="274" mass="32408">MVEQHILSALFMLQYRSIYDAKKVFGKVFMKKYLRFSYPILAVLFTLMLYFILFVSAFDLACYNNSSYYRKEFKKFKVEESLKEYRGEEIPLSDLENVMQETLRYLRGERENLLIPVSVNGESTEFYQEDEASHMADVRVLFTTSLTLRTMFILSCLAILFFLLILEHGRAFYILGKGFLFTSIGLLFLLLLLSLYSVMHFDTAFTEFHHIFFSQGNWEFDPSLSRMIDIMPEEFFADTALRILMHYLFLLAFPFLVSFFFVKRAKGWGYPKEV</sequence>
<feature type="transmembrane region" description="Helical" evidence="1">
    <location>
        <begin position="243"/>
        <end position="262"/>
    </location>
</feature>
<reference evidence="2" key="1">
    <citation type="submission" date="2011-08" db="EMBL/GenBank/DDBJ databases">
        <authorList>
            <consortium name="The Broad Institute Genome Sequencing Platform"/>
            <person name="Earl A."/>
            <person name="Ward D."/>
            <person name="Feldgarden M."/>
            <person name="Gevers D."/>
            <person name="Sizova M."/>
            <person name="Hazen A."/>
            <person name="Epstein S."/>
            <person name="Young S.K."/>
            <person name="Zeng Q."/>
            <person name="Gargeya S."/>
            <person name="Fitzgerald M."/>
            <person name="Haas B."/>
            <person name="Abouelleil A."/>
            <person name="Alvarado L."/>
            <person name="Arachchi H.M."/>
            <person name="Berlin A."/>
            <person name="Brown A."/>
            <person name="Chapman S.B."/>
            <person name="Chen Z."/>
            <person name="Dunbar C."/>
            <person name="Freedman E."/>
            <person name="Gearin G."/>
            <person name="Gellesch M."/>
            <person name="Goldberg J."/>
            <person name="Griggs A."/>
            <person name="Gujja S."/>
            <person name="Heiman D."/>
            <person name="Howarth C."/>
            <person name="Larson L."/>
            <person name="Lui A."/>
            <person name="MacDonald P.J.P."/>
            <person name="Montmayeur A."/>
            <person name="Murphy C."/>
            <person name="Neiman D."/>
            <person name="Pearson M."/>
            <person name="Priest M."/>
            <person name="Roberts A."/>
            <person name="Saif S."/>
            <person name="Shea T."/>
            <person name="Shenoy N."/>
            <person name="Sisk P."/>
            <person name="Stolte C."/>
            <person name="Sykes S."/>
            <person name="Wortman J."/>
            <person name="Nusbaum C."/>
            <person name="Birren B."/>
        </authorList>
    </citation>
    <scope>NUCLEOTIDE SEQUENCE [LARGE SCALE GENOMIC DNA]</scope>
    <source>
        <strain evidence="2">ACB1</strain>
    </source>
</reference>
<gene>
    <name evidence="2" type="ORF">HMPREF9625_01456</name>
</gene>
<feature type="transmembrane region" description="Helical" evidence="1">
    <location>
        <begin position="36"/>
        <end position="58"/>
    </location>
</feature>
<comment type="caution">
    <text evidence="2">The sequence shown here is derived from an EMBL/GenBank/DDBJ whole genome shotgun (WGS) entry which is preliminary data.</text>
</comment>
<keyword evidence="1" id="KW-0812">Transmembrane</keyword>
<accession>G9WQ23</accession>
<dbReference type="HOGENOM" id="CLU_093826_0_0_9"/>
<evidence type="ECO:0000313" key="2">
    <source>
        <dbReference type="EMBL" id="EHL10456.1"/>
    </source>
</evidence>
<dbReference type="PATRIC" id="fig|796943.3.peg.1917"/>
<feature type="transmembrane region" description="Helical" evidence="1">
    <location>
        <begin position="178"/>
        <end position="199"/>
    </location>
</feature>
<dbReference type="STRING" id="796943.HMPREF9625_01456"/>
<dbReference type="EMBL" id="AFZC02000001">
    <property type="protein sequence ID" value="EHL10456.1"/>
    <property type="molecule type" value="Genomic_DNA"/>
</dbReference>
<dbReference type="AlphaFoldDB" id="G9WQ23"/>
<dbReference type="Pfam" id="PF07314">
    <property type="entry name" value="Lit"/>
    <property type="match status" value="1"/>
</dbReference>
<proteinExistence type="predicted"/>